<dbReference type="InterPro" id="IPR001322">
    <property type="entry name" value="Lamin_tail_dom"/>
</dbReference>
<gene>
    <name evidence="8" type="ORF">TNO010_200088</name>
</gene>
<dbReference type="SUPFAM" id="SSF54060">
    <property type="entry name" value="His-Me finger endonucleases"/>
    <property type="match status" value="1"/>
</dbReference>
<dbReference type="InterPro" id="IPR045474">
    <property type="entry name" value="GEVED"/>
</dbReference>
<dbReference type="InterPro" id="IPR007346">
    <property type="entry name" value="Endonuclease-I"/>
</dbReference>
<reference evidence="8 9" key="1">
    <citation type="submission" date="2017-11" db="EMBL/GenBank/DDBJ databases">
        <authorList>
            <person name="Duchaud E."/>
        </authorList>
    </citation>
    <scope>NUCLEOTIDE SEQUENCE [LARGE SCALE GENOMIC DNA]</scope>
    <source>
        <strain evidence="8 9">TNO010</strain>
    </source>
</reference>
<dbReference type="InterPro" id="IPR044925">
    <property type="entry name" value="His-Me_finger_sf"/>
</dbReference>
<protein>
    <recommendedName>
        <fullName evidence="7">LTD domain-containing protein</fullName>
    </recommendedName>
</protein>
<sequence>MKKLIPFFLLMLSVSVFSQIPSYYSDIDLSLTNTALKDALATKIISTQQVNLSYSPGVWNALKQADLDATDNSKVVLIYGYDNNDENYVTDITRSKDANGGFAGTQWNREHVYPKSLGTPNLGTSGSGADIHHLRPADISFNSQRSSKKFVAGSGNAGSVSGGWYPGDQWKGDVARMMMYMYLRYGNQCLPSNVAIGSANPLDSNMINLLLEWNVEDPVSDFEKQRNPIIESIQGNRNPFIDNPAFATQIWGGPQAENLFGNTNNDNNDSNTTTTTDTSSQENNTSTTVADLFISEYIEGSSNNKALEISNFTGNAINLEGYSLKKASNGGGWTNTLTLSGVLNNQKMYVIANSSATSALKNKAQLLDASVLSFNGNDAIGLFKENVLIDVVGNPSSSAVFAKDKTLQRKASIKQASSIYDASQWNILSKDTFDGLSNHVLDADAPTPNIEEEVKEDIREDIKEEVAVTYCVSTGKNANYEYIDKVAIGGIYNATKSNGGYADFTAQTASLNYGNNKLIVSAGFSSEAYTEFWKVWIDFNKNGVFENDEQVVSGSSSSAGNLSSNIYVPSSVLTGKTRMRISMKWDAKATACETFSHGEVEDYTVNIGQSQRKELHTSKNILTATDFTSAEKLGNEAAIFNANFYPNPAVDFINIQVLDNRNAQFRIINMSGQTVLKDKINHDAINVSNLDKGIYILEINDNQKIITKKFIKK</sequence>
<keyword evidence="4" id="KW-0378">Hydrolase</keyword>
<dbReference type="Pfam" id="PF20009">
    <property type="entry name" value="GEVED"/>
    <property type="match status" value="1"/>
</dbReference>
<organism evidence="8 9">
    <name type="scientific">Tenacibaculum finnmarkense genomovar ulcerans</name>
    <dbReference type="NCBI Taxonomy" id="2781388"/>
    <lineage>
        <taxon>Bacteria</taxon>
        <taxon>Pseudomonadati</taxon>
        <taxon>Bacteroidota</taxon>
        <taxon>Flavobacteriia</taxon>
        <taxon>Flavobacteriales</taxon>
        <taxon>Flavobacteriaceae</taxon>
        <taxon>Tenacibaculum</taxon>
        <taxon>Tenacibaculum finnmarkense</taxon>
    </lineage>
</organism>
<proteinExistence type="inferred from homology"/>
<dbReference type="EMBL" id="OENE01000013">
    <property type="protein sequence ID" value="SOU88497.1"/>
    <property type="molecule type" value="Genomic_DNA"/>
</dbReference>
<feature type="compositionally biased region" description="Low complexity" evidence="5">
    <location>
        <begin position="262"/>
        <end position="285"/>
    </location>
</feature>
<dbReference type="NCBIfam" id="TIGR04183">
    <property type="entry name" value="Por_Secre_tail"/>
    <property type="match status" value="1"/>
</dbReference>
<keyword evidence="3 6" id="KW-0732">Signal</keyword>
<dbReference type="Pfam" id="PF18962">
    <property type="entry name" value="Por_Secre_tail"/>
    <property type="match status" value="1"/>
</dbReference>
<feature type="chain" id="PRO_5014164297" description="LTD domain-containing protein" evidence="6">
    <location>
        <begin position="19"/>
        <end position="713"/>
    </location>
</feature>
<dbReference type="GO" id="GO:0016787">
    <property type="term" value="F:hydrolase activity"/>
    <property type="evidence" value="ECO:0007669"/>
    <property type="project" value="UniProtKB-KW"/>
</dbReference>
<evidence type="ECO:0000256" key="3">
    <source>
        <dbReference type="ARBA" id="ARBA00022729"/>
    </source>
</evidence>
<dbReference type="Proteomes" id="UP000490060">
    <property type="component" value="Unassembled WGS sequence"/>
</dbReference>
<evidence type="ECO:0000256" key="5">
    <source>
        <dbReference type="SAM" id="MobiDB-lite"/>
    </source>
</evidence>
<feature type="domain" description="LTD" evidence="7">
    <location>
        <begin position="278"/>
        <end position="476"/>
    </location>
</feature>
<feature type="region of interest" description="Disordered" evidence="5">
    <location>
        <begin position="257"/>
        <end position="285"/>
    </location>
</feature>
<dbReference type="PROSITE" id="PS51841">
    <property type="entry name" value="LTD"/>
    <property type="match status" value="1"/>
</dbReference>
<evidence type="ECO:0000313" key="8">
    <source>
        <dbReference type="EMBL" id="SOU88497.1"/>
    </source>
</evidence>
<feature type="signal peptide" evidence="6">
    <location>
        <begin position="1"/>
        <end position="18"/>
    </location>
</feature>
<comment type="similarity">
    <text evidence="1">Belongs to the EndA/NucM nuclease family.</text>
</comment>
<keyword evidence="2" id="KW-0540">Nuclease</keyword>
<dbReference type="Pfam" id="PF00932">
    <property type="entry name" value="LTD"/>
    <property type="match status" value="1"/>
</dbReference>
<evidence type="ECO:0000256" key="1">
    <source>
        <dbReference type="ARBA" id="ARBA00006429"/>
    </source>
</evidence>
<dbReference type="PANTHER" id="PTHR33607">
    <property type="entry name" value="ENDONUCLEASE-1"/>
    <property type="match status" value="1"/>
</dbReference>
<accession>A0A2I2M8U9</accession>
<dbReference type="GO" id="GO:0004518">
    <property type="term" value="F:nuclease activity"/>
    <property type="evidence" value="ECO:0007669"/>
    <property type="project" value="UniProtKB-KW"/>
</dbReference>
<evidence type="ECO:0000313" key="9">
    <source>
        <dbReference type="Proteomes" id="UP000490060"/>
    </source>
</evidence>
<dbReference type="PANTHER" id="PTHR33607:SF2">
    <property type="entry name" value="ENDONUCLEASE-1"/>
    <property type="match status" value="1"/>
</dbReference>
<evidence type="ECO:0000259" key="7">
    <source>
        <dbReference type="PROSITE" id="PS51841"/>
    </source>
</evidence>
<dbReference type="AlphaFoldDB" id="A0A2I2M8U9"/>
<dbReference type="InterPro" id="IPR026444">
    <property type="entry name" value="Secre_tail"/>
</dbReference>
<dbReference type="Pfam" id="PF04231">
    <property type="entry name" value="Endonuclease_1"/>
    <property type="match status" value="1"/>
</dbReference>
<name>A0A2I2M8U9_9FLAO</name>
<evidence type="ECO:0000256" key="2">
    <source>
        <dbReference type="ARBA" id="ARBA00022722"/>
    </source>
</evidence>
<evidence type="ECO:0000256" key="4">
    <source>
        <dbReference type="ARBA" id="ARBA00022801"/>
    </source>
</evidence>
<dbReference type="RefSeq" id="WP_172505171.1">
    <property type="nucleotide sequence ID" value="NZ_OENE01000013.1"/>
</dbReference>
<evidence type="ECO:0000256" key="6">
    <source>
        <dbReference type="SAM" id="SignalP"/>
    </source>
</evidence>